<feature type="transmembrane region" description="Helical" evidence="1">
    <location>
        <begin position="130"/>
        <end position="149"/>
    </location>
</feature>
<evidence type="ECO:0000313" key="2">
    <source>
        <dbReference type="EMBL" id="AFL97222.1"/>
    </source>
</evidence>
<dbReference type="HOGENOM" id="CLU_1293258_0_0_10"/>
<feature type="transmembrane region" description="Helical" evidence="1">
    <location>
        <begin position="155"/>
        <end position="177"/>
    </location>
</feature>
<feature type="transmembrane region" description="Helical" evidence="1">
    <location>
        <begin position="52"/>
        <end position="78"/>
    </location>
</feature>
<name>I3ZZT8_ORNRL</name>
<evidence type="ECO:0000313" key="3">
    <source>
        <dbReference type="Proteomes" id="UP000006051"/>
    </source>
</evidence>
<gene>
    <name evidence="2" type="ordered locus">Ornrh_1030</name>
</gene>
<feature type="transmembrane region" description="Helical" evidence="1">
    <location>
        <begin position="189"/>
        <end position="210"/>
    </location>
</feature>
<dbReference type="Pfam" id="PF14093">
    <property type="entry name" value="DUF4271"/>
    <property type="match status" value="1"/>
</dbReference>
<sequence length="213" mass="25160">MEGNLRLVENKDGIFLLLMAICILLMFTRWAFRKYYDDLGTLEKFSEKKDNFFILSGIYIVVFSTLVGLFLLPFVVRWCVWQDYHSYTQLLFLVLIIIGFVLFKALVNTLIFTTVGYAEILRNFFISRSYFGIFTTLGLVAFSFLYYFSKIDTRILTYVILGFLGVMFFIKLISFYLRSSKEYKFPIYYIILYLCALEILPFVIVCKFILLES</sequence>
<reference evidence="2 3" key="1">
    <citation type="submission" date="2012-06" db="EMBL/GenBank/DDBJ databases">
        <title>The complete genome of Ornithobacterium rhinotracheale DSM 15997.</title>
        <authorList>
            <consortium name="US DOE Joint Genome Institute (JGI-PGF)"/>
            <person name="Lucas S."/>
            <person name="Copeland A."/>
            <person name="Lapidus A."/>
            <person name="Goodwin L."/>
            <person name="Pitluck S."/>
            <person name="Peters L."/>
            <person name="Mikhailova N."/>
            <person name="Teshima H."/>
            <person name="Kyrpides N."/>
            <person name="Mavromatis K."/>
            <person name="Pagani I."/>
            <person name="Ivanova N."/>
            <person name="Ovchinnikova G."/>
            <person name="Zeytun A."/>
            <person name="Detter J.C."/>
            <person name="Han C."/>
            <person name="Land M."/>
            <person name="Hauser L."/>
            <person name="Markowitz V."/>
            <person name="Cheng J.-F."/>
            <person name="Hugenholtz P."/>
            <person name="Woyke T."/>
            <person name="Wu D."/>
            <person name="Lang E."/>
            <person name="Kopitz M."/>
            <person name="Brambilla E."/>
            <person name="Klenk H.-P."/>
            <person name="Eisen J.A."/>
        </authorList>
    </citation>
    <scope>NUCLEOTIDE SEQUENCE [LARGE SCALE GENOMIC DNA]</scope>
    <source>
        <strain evidence="3">ATCC 51463 / DSM 15997 / CCUG 23171 / LMG 9086</strain>
    </source>
</reference>
<dbReference type="GeneID" id="71569313"/>
<protein>
    <recommendedName>
        <fullName evidence="4">DUF4271 domain-containing protein</fullName>
    </recommendedName>
</protein>
<evidence type="ECO:0008006" key="4">
    <source>
        <dbReference type="Google" id="ProtNLM"/>
    </source>
</evidence>
<dbReference type="Proteomes" id="UP000006051">
    <property type="component" value="Chromosome"/>
</dbReference>
<organism evidence="2 3">
    <name type="scientific">Ornithobacterium rhinotracheale (strain ATCC 51463 / DSM 15997 / CCUG 23171 / CIP 104009 / LMG 9086)</name>
    <dbReference type="NCBI Taxonomy" id="867902"/>
    <lineage>
        <taxon>Bacteria</taxon>
        <taxon>Pseudomonadati</taxon>
        <taxon>Bacteroidota</taxon>
        <taxon>Flavobacteriia</taxon>
        <taxon>Flavobacteriales</taxon>
        <taxon>Weeksellaceae</taxon>
        <taxon>Ornithobacterium</taxon>
    </lineage>
</organism>
<feature type="transmembrane region" description="Helical" evidence="1">
    <location>
        <begin position="90"/>
        <end position="118"/>
    </location>
</feature>
<dbReference type="AlphaFoldDB" id="I3ZZT8"/>
<dbReference type="STRING" id="867902.Ornrh_1030"/>
<dbReference type="InterPro" id="IPR025367">
    <property type="entry name" value="DUF4271"/>
</dbReference>
<dbReference type="PATRIC" id="fig|867902.3.peg.1016"/>
<keyword evidence="1" id="KW-0812">Transmembrane</keyword>
<proteinExistence type="predicted"/>
<keyword evidence="1" id="KW-1133">Transmembrane helix</keyword>
<keyword evidence="1" id="KW-0472">Membrane</keyword>
<dbReference type="RefSeq" id="WP_014790823.1">
    <property type="nucleotide sequence ID" value="NC_018016.1"/>
</dbReference>
<evidence type="ECO:0000256" key="1">
    <source>
        <dbReference type="SAM" id="Phobius"/>
    </source>
</evidence>
<dbReference type="KEGG" id="orh:Ornrh_1030"/>
<dbReference type="GeneID" id="97257730"/>
<dbReference type="EMBL" id="CP003283">
    <property type="protein sequence ID" value="AFL97222.1"/>
    <property type="molecule type" value="Genomic_DNA"/>
</dbReference>
<keyword evidence="3" id="KW-1185">Reference proteome</keyword>
<accession>I3ZZT8</accession>
<feature type="transmembrane region" description="Helical" evidence="1">
    <location>
        <begin position="14"/>
        <end position="32"/>
    </location>
</feature>